<dbReference type="Pfam" id="PF00815">
    <property type="entry name" value="Histidinol_dh"/>
    <property type="match status" value="1"/>
</dbReference>
<dbReference type="CDD" id="cd06572">
    <property type="entry name" value="Histidinol_dh"/>
    <property type="match status" value="1"/>
</dbReference>
<evidence type="ECO:0000256" key="17">
    <source>
        <dbReference type="RuleBase" id="RU004175"/>
    </source>
</evidence>
<dbReference type="OrthoDB" id="9805269at2"/>
<dbReference type="GO" id="GO:0005829">
    <property type="term" value="C:cytosol"/>
    <property type="evidence" value="ECO:0007669"/>
    <property type="project" value="TreeGrafter"/>
</dbReference>
<feature type="binding site" evidence="12 15">
    <location>
        <position position="259"/>
    </location>
    <ligand>
        <name>substrate</name>
    </ligand>
</feature>
<dbReference type="RefSeq" id="WP_027305097.1">
    <property type="nucleotide sequence ID" value="NZ_CP020867.1"/>
</dbReference>
<feature type="binding site" evidence="12 15">
    <location>
        <position position="324"/>
    </location>
    <ligand>
        <name>substrate</name>
    </ligand>
</feature>
<evidence type="ECO:0000256" key="6">
    <source>
        <dbReference type="ARBA" id="ARBA00022723"/>
    </source>
</evidence>
<dbReference type="FunFam" id="1.20.5.1300:FF:000001">
    <property type="entry name" value="Histidine biosynthesis trifunctional protein"/>
    <property type="match status" value="1"/>
</dbReference>
<evidence type="ECO:0000256" key="4">
    <source>
        <dbReference type="ARBA" id="ARBA00012965"/>
    </source>
</evidence>
<evidence type="ECO:0000256" key="8">
    <source>
        <dbReference type="ARBA" id="ARBA00023002"/>
    </source>
</evidence>
<comment type="function">
    <text evidence="1 12">Catalyzes the sequential NAD-dependent oxidations of L-histidinol to L-histidinaldehyde and then to L-histidine.</text>
</comment>
<protein>
    <recommendedName>
        <fullName evidence="4 12">Histidinol dehydrogenase</fullName>
        <shortName evidence="12">HDH</shortName>
        <ecNumber evidence="4 12">1.1.1.23</ecNumber>
    </recommendedName>
</protein>
<evidence type="ECO:0000256" key="1">
    <source>
        <dbReference type="ARBA" id="ARBA00003850"/>
    </source>
</evidence>
<reference evidence="18 19" key="1">
    <citation type="submission" date="2017-04" db="EMBL/GenBank/DDBJ databases">
        <title>Complete genome sequence of the Campylobacter cuniculorum type strain LMG24588.</title>
        <authorList>
            <person name="Miller W.G."/>
            <person name="Yee E."/>
            <person name="Revez J."/>
            <person name="Bono J.L."/>
            <person name="Rossi M."/>
        </authorList>
    </citation>
    <scope>NUCLEOTIDE SEQUENCE [LARGE SCALE GENOMIC DNA]</scope>
    <source>
        <strain evidence="18 19">LMG 24588</strain>
    </source>
</reference>
<comment type="similarity">
    <text evidence="3 12 13 17">Belongs to the histidinol dehydrogenase family.</text>
</comment>
<sequence length="430" mass="46835">MEILIYENLNQIQKKEILRRPAVKAKDEISKIVEEIIQDVKKRGDEALIEQALKFDKVTISSIKISQDSIKNASKRIDKELKKAIKLAFENIKKFHEAQIFKKIKLETTKGVKCELLTRPIEKVGLYIPGGLAPLFSTVLMLAIPAKIAGCEKIVLASPAKINDAVLFCANLCGVDEVYQMGGAGAIAALAYGTQSVEKVDKIFGPGNAFVTEAKARVSADIEGADIDMQAGPSEVLVIADEYANAQFVASDLLSQAEHGADSQVLLVCLSENFAQKVNDEVQKQLENLARKELASQSIVHSKIIVAKNLEQSLEISNAYAPEHLIIQTQKPRELLSGIKHAGSVFLGAYSPESMGDYASGTNHVLPTYGLTKTHSSLNLADFSKKMTVQELSVKGFKRLGKSVAILAAAEALDAHKNAVELRLKSLKEK</sequence>
<evidence type="ECO:0000256" key="12">
    <source>
        <dbReference type="HAMAP-Rule" id="MF_01024"/>
    </source>
</evidence>
<evidence type="ECO:0000256" key="2">
    <source>
        <dbReference type="ARBA" id="ARBA00004940"/>
    </source>
</evidence>
<dbReference type="InterPro" id="IPR022695">
    <property type="entry name" value="Histidinol_DH_monofunct"/>
</dbReference>
<dbReference type="PANTHER" id="PTHR21256">
    <property type="entry name" value="HISTIDINOL DEHYDROGENASE HDH"/>
    <property type="match status" value="1"/>
</dbReference>
<feature type="binding site" evidence="12 15">
    <location>
        <position position="234"/>
    </location>
    <ligand>
        <name>substrate</name>
    </ligand>
</feature>
<dbReference type="NCBIfam" id="TIGR00069">
    <property type="entry name" value="hisD"/>
    <property type="match status" value="1"/>
</dbReference>
<dbReference type="SUPFAM" id="SSF53720">
    <property type="entry name" value="ALDH-like"/>
    <property type="match status" value="1"/>
</dbReference>
<keyword evidence="7 12" id="KW-0862">Zinc</keyword>
<comment type="caution">
    <text evidence="12">Lacks conserved residue(s) required for the propagation of feature annotation.</text>
</comment>
<evidence type="ECO:0000313" key="19">
    <source>
        <dbReference type="Proteomes" id="UP000192902"/>
    </source>
</evidence>
<dbReference type="InterPro" id="IPR012131">
    <property type="entry name" value="Hstdl_DH"/>
</dbReference>
<keyword evidence="10 12" id="KW-0368">Histidine biosynthesis</keyword>
<dbReference type="FunFam" id="3.40.50.1980:FF:000001">
    <property type="entry name" value="Histidinol dehydrogenase"/>
    <property type="match status" value="1"/>
</dbReference>
<dbReference type="GO" id="GO:0004399">
    <property type="term" value="F:histidinol dehydrogenase activity"/>
    <property type="evidence" value="ECO:0007669"/>
    <property type="project" value="UniProtKB-UniRule"/>
</dbReference>
<feature type="binding site" evidence="12 15">
    <location>
        <position position="411"/>
    </location>
    <ligand>
        <name>substrate</name>
    </ligand>
</feature>
<feature type="binding site" evidence="12 16">
    <location>
        <position position="256"/>
    </location>
    <ligand>
        <name>Zn(2+)</name>
        <dbReference type="ChEBI" id="CHEBI:29105"/>
    </ligand>
</feature>
<organism evidence="18 19">
    <name type="scientific">Campylobacter cuniculorum DSM 23162 = LMG 24588</name>
    <dbReference type="NCBI Taxonomy" id="1121267"/>
    <lineage>
        <taxon>Bacteria</taxon>
        <taxon>Pseudomonadati</taxon>
        <taxon>Campylobacterota</taxon>
        <taxon>Epsilonproteobacteria</taxon>
        <taxon>Campylobacterales</taxon>
        <taxon>Campylobacteraceae</taxon>
        <taxon>Campylobacter</taxon>
    </lineage>
</organism>
<dbReference type="GO" id="GO:0008270">
    <property type="term" value="F:zinc ion binding"/>
    <property type="evidence" value="ECO:0007669"/>
    <property type="project" value="UniProtKB-UniRule"/>
</dbReference>
<feature type="binding site" evidence="12 16">
    <location>
        <position position="416"/>
    </location>
    <ligand>
        <name>Zn(2+)</name>
        <dbReference type="ChEBI" id="CHEBI:29105"/>
    </ligand>
</feature>
<dbReference type="HAMAP" id="MF_01024">
    <property type="entry name" value="HisD"/>
    <property type="match status" value="1"/>
</dbReference>
<dbReference type="eggNOG" id="COG0141">
    <property type="taxonomic scope" value="Bacteria"/>
</dbReference>
<evidence type="ECO:0000313" key="18">
    <source>
        <dbReference type="EMBL" id="ARJ55839.1"/>
    </source>
</evidence>
<evidence type="ECO:0000256" key="16">
    <source>
        <dbReference type="PIRSR" id="PIRSR000099-4"/>
    </source>
</evidence>
<dbReference type="Gene3D" id="3.40.50.1980">
    <property type="entry name" value="Nitrogenase molybdenum iron protein domain"/>
    <property type="match status" value="2"/>
</dbReference>
<evidence type="ECO:0000256" key="14">
    <source>
        <dbReference type="PIRSR" id="PIRSR000099-1"/>
    </source>
</evidence>
<keyword evidence="9 12" id="KW-0520">NAD</keyword>
<feature type="binding site" evidence="12 15">
    <location>
        <position position="256"/>
    </location>
    <ligand>
        <name>substrate</name>
    </ligand>
</feature>
<dbReference type="GO" id="GO:0051287">
    <property type="term" value="F:NAD binding"/>
    <property type="evidence" value="ECO:0007669"/>
    <property type="project" value="InterPro"/>
</dbReference>
<evidence type="ECO:0000256" key="9">
    <source>
        <dbReference type="ARBA" id="ARBA00023027"/>
    </source>
</evidence>
<dbReference type="KEGG" id="ccun:CCUN_0183"/>
<evidence type="ECO:0000256" key="5">
    <source>
        <dbReference type="ARBA" id="ARBA00022605"/>
    </source>
</evidence>
<evidence type="ECO:0000256" key="13">
    <source>
        <dbReference type="PIRNR" id="PIRNR000099"/>
    </source>
</evidence>
<gene>
    <name evidence="12 18" type="primary">hisD</name>
    <name evidence="18" type="ORF">CCUN_0183</name>
</gene>
<accession>A0A1W6BUS5</accession>
<keyword evidence="8 12" id="KW-0560">Oxidoreductase</keyword>
<feature type="binding site" evidence="12 15">
    <location>
        <position position="416"/>
    </location>
    <ligand>
        <name>substrate</name>
    </ligand>
</feature>
<dbReference type="PANTHER" id="PTHR21256:SF2">
    <property type="entry name" value="HISTIDINE BIOSYNTHESIS TRIFUNCTIONAL PROTEIN"/>
    <property type="match status" value="1"/>
</dbReference>
<feature type="active site" description="Proton acceptor" evidence="12 14">
    <location>
        <position position="323"/>
    </location>
</feature>
<dbReference type="Proteomes" id="UP000192902">
    <property type="component" value="Chromosome"/>
</dbReference>
<dbReference type="UniPathway" id="UPA00031">
    <property type="reaction ID" value="UER00014"/>
</dbReference>
<evidence type="ECO:0000256" key="10">
    <source>
        <dbReference type="ARBA" id="ARBA00023102"/>
    </source>
</evidence>
<comment type="catalytic activity">
    <reaction evidence="11 12">
        <text>L-histidinol + 2 NAD(+) + H2O = L-histidine + 2 NADH + 3 H(+)</text>
        <dbReference type="Rhea" id="RHEA:20641"/>
        <dbReference type="ChEBI" id="CHEBI:15377"/>
        <dbReference type="ChEBI" id="CHEBI:15378"/>
        <dbReference type="ChEBI" id="CHEBI:57540"/>
        <dbReference type="ChEBI" id="CHEBI:57595"/>
        <dbReference type="ChEBI" id="CHEBI:57699"/>
        <dbReference type="ChEBI" id="CHEBI:57945"/>
        <dbReference type="EC" id="1.1.1.23"/>
    </reaction>
</comment>
<comment type="pathway">
    <text evidence="2 12">Amino-acid biosynthesis; L-histidine biosynthesis; L-histidine from 5-phospho-alpha-D-ribose 1-diphosphate: step 9/9.</text>
</comment>
<evidence type="ECO:0000256" key="15">
    <source>
        <dbReference type="PIRSR" id="PIRSR000099-3"/>
    </source>
</evidence>
<dbReference type="InterPro" id="IPR016161">
    <property type="entry name" value="Ald_DH/histidinol_DH"/>
</dbReference>
<dbReference type="PRINTS" id="PR00083">
    <property type="entry name" value="HOLDHDRGNASE"/>
</dbReference>
<dbReference type="GO" id="GO:0000105">
    <property type="term" value="P:L-histidine biosynthetic process"/>
    <property type="evidence" value="ECO:0007669"/>
    <property type="project" value="UniProtKB-UniRule"/>
</dbReference>
<evidence type="ECO:0000256" key="11">
    <source>
        <dbReference type="ARBA" id="ARBA00049489"/>
    </source>
</evidence>
<evidence type="ECO:0000256" key="3">
    <source>
        <dbReference type="ARBA" id="ARBA00010178"/>
    </source>
</evidence>
<name>A0A1W6BUS5_9BACT</name>
<comment type="cofactor">
    <cofactor evidence="12 16">
        <name>Zn(2+)</name>
        <dbReference type="ChEBI" id="CHEBI:29105"/>
    </cofactor>
    <text evidence="12 16">Binds 1 zinc ion per subunit.</text>
</comment>
<dbReference type="PROSITE" id="PS00611">
    <property type="entry name" value="HISOL_DEHYDROGENASE"/>
    <property type="match status" value="1"/>
</dbReference>
<feature type="binding site" evidence="12 16">
    <location>
        <position position="259"/>
    </location>
    <ligand>
        <name>Zn(2+)</name>
        <dbReference type="ChEBI" id="CHEBI:29105"/>
    </ligand>
</feature>
<dbReference type="FunFam" id="3.40.50.1980:FF:000002">
    <property type="entry name" value="Histidinol dehydrogenase, chloroplastic"/>
    <property type="match status" value="1"/>
</dbReference>
<dbReference type="InterPro" id="IPR001692">
    <property type="entry name" value="Histidinol_DH_CS"/>
</dbReference>
<dbReference type="Gene3D" id="1.20.5.1300">
    <property type="match status" value="1"/>
</dbReference>
<feature type="binding site" evidence="12 16">
    <location>
        <position position="357"/>
    </location>
    <ligand>
        <name>Zn(2+)</name>
        <dbReference type="ChEBI" id="CHEBI:29105"/>
    </ligand>
</feature>
<proteinExistence type="inferred from homology"/>
<evidence type="ECO:0000256" key="7">
    <source>
        <dbReference type="ARBA" id="ARBA00022833"/>
    </source>
</evidence>
<keyword evidence="5 12" id="KW-0028">Amino-acid biosynthesis</keyword>
<dbReference type="EMBL" id="CP020867">
    <property type="protein sequence ID" value="ARJ55839.1"/>
    <property type="molecule type" value="Genomic_DNA"/>
</dbReference>
<feature type="binding site" evidence="12 15">
    <location>
        <position position="357"/>
    </location>
    <ligand>
        <name>substrate</name>
    </ligand>
</feature>
<keyword evidence="6 12" id="KW-0479">Metal-binding</keyword>
<dbReference type="STRING" id="1121267.CCUN_0183"/>
<feature type="active site" description="Proton acceptor" evidence="12 14">
    <location>
        <position position="324"/>
    </location>
</feature>
<dbReference type="EC" id="1.1.1.23" evidence="4 12"/>
<dbReference type="PIRSF" id="PIRSF000099">
    <property type="entry name" value="Histidinol_dh"/>
    <property type="match status" value="1"/>
</dbReference>
<dbReference type="AlphaFoldDB" id="A0A1W6BUS5"/>